<name>A0A7X2L163_9BACL</name>
<dbReference type="EMBL" id="WJXB01000003">
    <property type="protein sequence ID" value="MRN53497.1"/>
    <property type="molecule type" value="Genomic_DNA"/>
</dbReference>
<organism evidence="1 2">
    <name type="scientific">Paenibacillus monticola</name>
    <dbReference type="NCBI Taxonomy" id="2666075"/>
    <lineage>
        <taxon>Bacteria</taxon>
        <taxon>Bacillati</taxon>
        <taxon>Bacillota</taxon>
        <taxon>Bacilli</taxon>
        <taxon>Bacillales</taxon>
        <taxon>Paenibacillaceae</taxon>
        <taxon>Paenibacillus</taxon>
    </lineage>
</organism>
<protein>
    <submittedName>
        <fullName evidence="1">Uncharacterized protein</fullName>
    </submittedName>
</protein>
<evidence type="ECO:0000313" key="1">
    <source>
        <dbReference type="EMBL" id="MRN53497.1"/>
    </source>
</evidence>
<proteinExistence type="predicted"/>
<dbReference type="InterPro" id="IPR040547">
    <property type="entry name" value="CdiI"/>
</dbReference>
<evidence type="ECO:0000313" key="2">
    <source>
        <dbReference type="Proteomes" id="UP000463051"/>
    </source>
</evidence>
<sequence length="142" mass="16610">MEGFAEDFIVDEEVPLSIWSGSIQNIRIKDLNDGDVAKLIRQMIHLHSIIPEALKRLKENPVAGYLGDGEVLEAIAKVEKREWDNNPDICELVRSFIDGFIHLFENNELNFPEDEERFSNQEREEYYQMLKEIRTTLEKSEL</sequence>
<comment type="caution">
    <text evidence="1">The sequence shown here is derived from an EMBL/GenBank/DDBJ whole genome shotgun (WGS) entry which is preliminary data.</text>
</comment>
<dbReference type="AlphaFoldDB" id="A0A7X2L163"/>
<gene>
    <name evidence="1" type="ORF">GJB61_10875</name>
</gene>
<dbReference type="RefSeq" id="WP_154118516.1">
    <property type="nucleotide sequence ID" value="NZ_WJXB01000003.1"/>
</dbReference>
<accession>A0A7X2L163</accession>
<dbReference type="Proteomes" id="UP000463051">
    <property type="component" value="Unassembled WGS sequence"/>
</dbReference>
<dbReference type="CDD" id="cd20691">
    <property type="entry name" value="CdiI_EC536-like"/>
    <property type="match status" value="1"/>
</dbReference>
<reference evidence="1 2" key="1">
    <citation type="submission" date="2019-11" db="EMBL/GenBank/DDBJ databases">
        <title>Paenibacillus monticola sp. nov., a novel PGPR strain isolated from mountain sample in China.</title>
        <authorList>
            <person name="Zhao Q."/>
            <person name="Li H.-P."/>
            <person name="Zhang J.-L."/>
        </authorList>
    </citation>
    <scope>NUCLEOTIDE SEQUENCE [LARGE SCALE GENOMIC DNA]</scope>
    <source>
        <strain evidence="1 2">LC-T2</strain>
    </source>
</reference>
<keyword evidence="2" id="KW-1185">Reference proteome</keyword>
<dbReference type="Pfam" id="PF18616">
    <property type="entry name" value="CdiI_3"/>
    <property type="match status" value="1"/>
</dbReference>